<dbReference type="SUPFAM" id="SSF52058">
    <property type="entry name" value="L domain-like"/>
    <property type="match status" value="1"/>
</dbReference>
<dbReference type="InterPro" id="IPR017441">
    <property type="entry name" value="Protein_kinase_ATP_BS"/>
</dbReference>
<evidence type="ECO:0000256" key="9">
    <source>
        <dbReference type="ARBA" id="ARBA00022989"/>
    </source>
</evidence>
<dbReference type="Pfam" id="PF00560">
    <property type="entry name" value="LRR_1"/>
    <property type="match status" value="4"/>
</dbReference>
<dbReference type="SUPFAM" id="SSF56112">
    <property type="entry name" value="Protein kinase-like (PK-like)"/>
    <property type="match status" value="1"/>
</dbReference>
<dbReference type="InterPro" id="IPR008271">
    <property type="entry name" value="Ser/Thr_kinase_AS"/>
</dbReference>
<evidence type="ECO:0000256" key="8">
    <source>
        <dbReference type="ARBA" id="ARBA00022840"/>
    </source>
</evidence>
<keyword evidence="7" id="KW-0418">Kinase</keyword>
<gene>
    <name evidence="13" type="ORF">Tco_1090698</name>
</gene>
<proteinExistence type="predicted"/>
<evidence type="ECO:0000256" key="3">
    <source>
        <dbReference type="ARBA" id="ARBA00022679"/>
    </source>
</evidence>
<organism evidence="13 14">
    <name type="scientific">Tanacetum coccineum</name>
    <dbReference type="NCBI Taxonomy" id="301880"/>
    <lineage>
        <taxon>Eukaryota</taxon>
        <taxon>Viridiplantae</taxon>
        <taxon>Streptophyta</taxon>
        <taxon>Embryophyta</taxon>
        <taxon>Tracheophyta</taxon>
        <taxon>Spermatophyta</taxon>
        <taxon>Magnoliopsida</taxon>
        <taxon>eudicotyledons</taxon>
        <taxon>Gunneridae</taxon>
        <taxon>Pentapetalae</taxon>
        <taxon>asterids</taxon>
        <taxon>campanulids</taxon>
        <taxon>Asterales</taxon>
        <taxon>Asteraceae</taxon>
        <taxon>Asteroideae</taxon>
        <taxon>Anthemideae</taxon>
        <taxon>Anthemidinae</taxon>
        <taxon>Tanacetum</taxon>
    </lineage>
</organism>
<evidence type="ECO:0000256" key="11">
    <source>
        <dbReference type="PROSITE-ProRule" id="PRU10141"/>
    </source>
</evidence>
<keyword evidence="3" id="KW-0808">Transferase</keyword>
<dbReference type="PANTHER" id="PTHR27008">
    <property type="entry name" value="OS04G0122200 PROTEIN"/>
    <property type="match status" value="1"/>
</dbReference>
<dbReference type="Gene3D" id="3.30.200.20">
    <property type="entry name" value="Phosphorylase Kinase, domain 1"/>
    <property type="match status" value="1"/>
</dbReference>
<dbReference type="InterPro" id="IPR036041">
    <property type="entry name" value="Ribosome-inact_prot_sf"/>
</dbReference>
<dbReference type="Gene3D" id="3.80.10.10">
    <property type="entry name" value="Ribonuclease Inhibitor"/>
    <property type="match status" value="2"/>
</dbReference>
<accession>A0ABQ5I507</accession>
<keyword evidence="14" id="KW-1185">Reference proteome</keyword>
<sequence>MSPAVLLDGNETDYLASFHSSQRSPMTYKVSTTSWNHSFHFWSGISCGKRHKRVIVLRLNSQGLEGSLSPHVGNLSFLRELYLKNNSFQETIPRELGRLSRLRRLLEMSDNNFSGKLTINFSKLRDIYKIYLRHNNFHGRGEADDTEFIDSLRNCTRLVRLELANCSFIGVLPTSIGNLSEQLISLHLGGNQLFGSIPSSIGPIPDAIGNLSMLAKLYLSSNKLEGHIPSSLGNCKELKYEANQIDLVRGAYIENALCVMNPNKFRAYEFLIRFHEQERRDKIIVLFDNIFALKKYAKKLHKPMVHRGIRLIDIGEGGFSSVYKGILNCDDDDDRFVAVKVLHLQNQGAHKSFLAECEVWRNIPHRNLLKIITSCSSVDFQGNDFKALVYEFMPNGSVHDWLHSSENTSKLNLIQRINILRDVATALDYIHNRCQTMIIHGDLKPSNILLDADMVAYVGDFGLARLLSADSNQNISTGVKGTIGYAPPEVMTGKKPTDDMFSDGLSLHKFAYMALPDHAVDVIDGDAIVLQSTEANAKKVEECLVATIKIGVSCSVDYPPQRMKIEIVVNELQRILDVLLNGVLLRERLKNEDHYKYRKRLGKGPHNPTVLYRAALSQVFSTTARAICMIVFDWYGIVGFYIDLDTDIEDVPKWLSKSSEGRVDTRKGWCVVVFQSCGSGDGPMKTSIRASKSSEVASPQTTNLPMSHAVRGFAGATDDRHDHAAKSPIKIDTDNNVERIDYYIDTTNHPLTRYLDFMKILLQLIKSNRRKGFIRAVMHIRNRRSNTEPFSFLIRSFNAYINGVHDGQHLYEIGCKPLKKSARYFLECRFTNYGEAYYELMGFRIRNNLVGIEIGPNALRRYAEQVQRHQGQLNSWKRSNAVFALTFLEALRFTLIKLDAIHAFEHGYDITIQYDTKYAYMAYLPKLWGYVCAAVDGRITYDTAGLDPPQNLDHFRFPNNCNKLKHNSIYATAMVGLRTIPGGGGGGGGGGRDNFIEDLGDL</sequence>
<evidence type="ECO:0000313" key="13">
    <source>
        <dbReference type="EMBL" id="GJT95180.1"/>
    </source>
</evidence>
<dbReference type="Proteomes" id="UP001151760">
    <property type="component" value="Unassembled WGS sequence"/>
</dbReference>
<feature type="domain" description="Protein kinase" evidence="12">
    <location>
        <begin position="308"/>
        <end position="601"/>
    </location>
</feature>
<dbReference type="Gene3D" id="1.10.510.10">
    <property type="entry name" value="Transferase(Phosphotransferase) domain 1"/>
    <property type="match status" value="1"/>
</dbReference>
<keyword evidence="8 11" id="KW-0067">ATP-binding</keyword>
<evidence type="ECO:0000256" key="4">
    <source>
        <dbReference type="ARBA" id="ARBA00022692"/>
    </source>
</evidence>
<keyword evidence="6 11" id="KW-0547">Nucleotide-binding</keyword>
<comment type="caution">
    <text evidence="13">The sequence shown here is derived from an EMBL/GenBank/DDBJ whole genome shotgun (WGS) entry which is preliminary data.</text>
</comment>
<dbReference type="EMBL" id="BQNB010020364">
    <property type="protein sequence ID" value="GJT95180.1"/>
    <property type="molecule type" value="Genomic_DNA"/>
</dbReference>
<dbReference type="PROSITE" id="PS00107">
    <property type="entry name" value="PROTEIN_KINASE_ATP"/>
    <property type="match status" value="1"/>
</dbReference>
<dbReference type="PANTHER" id="PTHR27008:SF603">
    <property type="entry name" value="PROTEIN KINASE DOMAIN-CONTAINING PROTEIN"/>
    <property type="match status" value="1"/>
</dbReference>
<dbReference type="InterPro" id="IPR000719">
    <property type="entry name" value="Prot_kinase_dom"/>
</dbReference>
<dbReference type="InterPro" id="IPR011009">
    <property type="entry name" value="Kinase-like_dom_sf"/>
</dbReference>
<feature type="binding site" evidence="11">
    <location>
        <position position="340"/>
    </location>
    <ligand>
        <name>ATP</name>
        <dbReference type="ChEBI" id="CHEBI:30616"/>
    </ligand>
</feature>
<name>A0ABQ5I507_9ASTR</name>
<evidence type="ECO:0000256" key="10">
    <source>
        <dbReference type="ARBA" id="ARBA00023136"/>
    </source>
</evidence>
<evidence type="ECO:0000256" key="1">
    <source>
        <dbReference type="ARBA" id="ARBA00004370"/>
    </source>
</evidence>
<dbReference type="InterPro" id="IPR032438">
    <property type="entry name" value="ERCC3_RAD25_C"/>
</dbReference>
<dbReference type="Pfam" id="PF16203">
    <property type="entry name" value="ERCC3_RAD25_C"/>
    <property type="match status" value="1"/>
</dbReference>
<dbReference type="PROSITE" id="PS50011">
    <property type="entry name" value="PROTEIN_KINASE_DOM"/>
    <property type="match status" value="1"/>
</dbReference>
<evidence type="ECO:0000259" key="12">
    <source>
        <dbReference type="PROSITE" id="PS50011"/>
    </source>
</evidence>
<evidence type="ECO:0000256" key="5">
    <source>
        <dbReference type="ARBA" id="ARBA00022737"/>
    </source>
</evidence>
<dbReference type="InterPro" id="IPR001611">
    <property type="entry name" value="Leu-rich_rpt"/>
</dbReference>
<evidence type="ECO:0000313" key="14">
    <source>
        <dbReference type="Proteomes" id="UP001151760"/>
    </source>
</evidence>
<evidence type="ECO:0000256" key="6">
    <source>
        <dbReference type="ARBA" id="ARBA00022741"/>
    </source>
</evidence>
<dbReference type="PROSITE" id="PS00108">
    <property type="entry name" value="PROTEIN_KINASE_ST"/>
    <property type="match status" value="1"/>
</dbReference>
<reference evidence="13" key="2">
    <citation type="submission" date="2022-01" db="EMBL/GenBank/DDBJ databases">
        <authorList>
            <person name="Yamashiro T."/>
            <person name="Shiraishi A."/>
            <person name="Satake H."/>
            <person name="Nakayama K."/>
        </authorList>
    </citation>
    <scope>NUCLEOTIDE SEQUENCE</scope>
</reference>
<dbReference type="InterPro" id="IPR051809">
    <property type="entry name" value="Plant_receptor-like_S/T_kinase"/>
</dbReference>
<evidence type="ECO:0000256" key="2">
    <source>
        <dbReference type="ARBA" id="ARBA00022614"/>
    </source>
</evidence>
<reference evidence="13" key="1">
    <citation type="journal article" date="2022" name="Int. J. Mol. Sci.">
        <title>Draft Genome of Tanacetum Coccineum: Genomic Comparison of Closely Related Tanacetum-Family Plants.</title>
        <authorList>
            <person name="Yamashiro T."/>
            <person name="Shiraishi A."/>
            <person name="Nakayama K."/>
            <person name="Satake H."/>
        </authorList>
    </citation>
    <scope>NUCLEOTIDE SEQUENCE</scope>
</reference>
<keyword evidence="10" id="KW-0472">Membrane</keyword>
<dbReference type="Pfam" id="PF00069">
    <property type="entry name" value="Pkinase"/>
    <property type="match status" value="1"/>
</dbReference>
<dbReference type="InterPro" id="IPR032675">
    <property type="entry name" value="LRR_dom_sf"/>
</dbReference>
<dbReference type="SMART" id="SM00220">
    <property type="entry name" value="S_TKc"/>
    <property type="match status" value="1"/>
</dbReference>
<dbReference type="InterPro" id="IPR016138">
    <property type="entry name" value="Ribosome_inactivat_prot_sub1"/>
</dbReference>
<dbReference type="SUPFAM" id="SSF56371">
    <property type="entry name" value="Ribosome inactivating proteins (RIP)"/>
    <property type="match status" value="1"/>
</dbReference>
<comment type="subcellular location">
    <subcellularLocation>
        <location evidence="1">Membrane</location>
    </subcellularLocation>
</comment>
<dbReference type="Gene3D" id="3.40.420.10">
    <property type="entry name" value="Ricin (A subunit), domain 1"/>
    <property type="match status" value="1"/>
</dbReference>
<protein>
    <submittedName>
        <fullName evidence="13">Kinase-like domain-containing protein</fullName>
    </submittedName>
</protein>
<keyword evidence="5" id="KW-0677">Repeat</keyword>
<keyword evidence="9" id="KW-1133">Transmembrane helix</keyword>
<evidence type="ECO:0000256" key="7">
    <source>
        <dbReference type="ARBA" id="ARBA00022777"/>
    </source>
</evidence>
<keyword evidence="4" id="KW-0812">Transmembrane</keyword>
<keyword evidence="2" id="KW-0433">Leucine-rich repeat</keyword>